<dbReference type="EMBL" id="JBEWTB010000002">
    <property type="protein sequence ID" value="MET4758026.1"/>
    <property type="molecule type" value="Genomic_DNA"/>
</dbReference>
<sequence length="99" mass="10774">MIKSKIALKICIAASVLSLSGCANHDQNGTDAVEGSSQHQLQAHSGKDQQGINANHSKPEINLNAVSDWLNSIDNGSYQQSWQNAAPFFQSHVSERNWV</sequence>
<feature type="chain" id="PRO_5045689484" evidence="2">
    <location>
        <begin position="26"/>
        <end position="99"/>
    </location>
</feature>
<feature type="region of interest" description="Disordered" evidence="1">
    <location>
        <begin position="27"/>
        <end position="58"/>
    </location>
</feature>
<dbReference type="PROSITE" id="PS51257">
    <property type="entry name" value="PROKAR_LIPOPROTEIN"/>
    <property type="match status" value="1"/>
</dbReference>
<evidence type="ECO:0000256" key="1">
    <source>
        <dbReference type="SAM" id="MobiDB-lite"/>
    </source>
</evidence>
<keyword evidence="2" id="KW-0732">Signal</keyword>
<comment type="caution">
    <text evidence="3">The sequence shown here is derived from an EMBL/GenBank/DDBJ whole genome shotgun (WGS) entry which is preliminary data.</text>
</comment>
<evidence type="ECO:0000313" key="4">
    <source>
        <dbReference type="Proteomes" id="UP001549366"/>
    </source>
</evidence>
<protein>
    <submittedName>
        <fullName evidence="3">Protein involved in sex pheromone biosynthesis</fullName>
    </submittedName>
</protein>
<keyword evidence="4" id="KW-1185">Reference proteome</keyword>
<evidence type="ECO:0000256" key="2">
    <source>
        <dbReference type="SAM" id="SignalP"/>
    </source>
</evidence>
<name>A0ABV2SL98_9GAMM</name>
<feature type="signal peptide" evidence="2">
    <location>
        <begin position="1"/>
        <end position="25"/>
    </location>
</feature>
<accession>A0ABV2SL98</accession>
<organism evidence="3 4">
    <name type="scientific">Endozoicomonas lisbonensis</name>
    <dbReference type="NCBI Taxonomy" id="3120522"/>
    <lineage>
        <taxon>Bacteria</taxon>
        <taxon>Pseudomonadati</taxon>
        <taxon>Pseudomonadota</taxon>
        <taxon>Gammaproteobacteria</taxon>
        <taxon>Oceanospirillales</taxon>
        <taxon>Endozoicomonadaceae</taxon>
        <taxon>Endozoicomonas</taxon>
    </lineage>
</organism>
<dbReference type="Pfam" id="PF13211">
    <property type="entry name" value="DUF4019"/>
    <property type="match status" value="1"/>
</dbReference>
<dbReference type="Proteomes" id="UP001549366">
    <property type="component" value="Unassembled WGS sequence"/>
</dbReference>
<gene>
    <name evidence="3" type="ORF">V5J35_003218</name>
</gene>
<proteinExistence type="predicted"/>
<evidence type="ECO:0000313" key="3">
    <source>
        <dbReference type="EMBL" id="MET4758026.1"/>
    </source>
</evidence>
<feature type="compositionally biased region" description="Polar residues" evidence="1">
    <location>
        <begin position="27"/>
        <end position="56"/>
    </location>
</feature>
<dbReference type="InterPro" id="IPR025091">
    <property type="entry name" value="DUF4019"/>
</dbReference>
<reference evidence="3 4" key="1">
    <citation type="submission" date="2024-06" db="EMBL/GenBank/DDBJ databases">
        <title>Genomic Encyclopedia of Type Strains, Phase V (KMG-V): Genome sequencing to study the core and pangenomes of soil and plant-associated prokaryotes.</title>
        <authorList>
            <person name="Whitman W."/>
        </authorList>
    </citation>
    <scope>NUCLEOTIDE SEQUENCE [LARGE SCALE GENOMIC DNA]</scope>
    <source>
        <strain evidence="3 4">NE40</strain>
    </source>
</reference>